<protein>
    <submittedName>
        <fullName evidence="1">Uncharacterized protein</fullName>
    </submittedName>
</protein>
<dbReference type="AlphaFoldDB" id="A0A2T4CH68"/>
<evidence type="ECO:0000313" key="2">
    <source>
        <dbReference type="Proteomes" id="UP000240760"/>
    </source>
</evidence>
<keyword evidence="2" id="KW-1185">Reference proteome</keyword>
<accession>A0A2T4CH68</accession>
<reference evidence="1 2" key="1">
    <citation type="submission" date="2016-07" db="EMBL/GenBank/DDBJ databases">
        <title>Multiple horizontal gene transfer events from other fungi enriched the ability of initially mycotrophic Trichoderma (Ascomycota) to feed on dead plant biomass.</title>
        <authorList>
            <consortium name="DOE Joint Genome Institute"/>
            <person name="Aerts A."/>
            <person name="Atanasova L."/>
            <person name="Chenthamara K."/>
            <person name="Zhang J."/>
            <person name="Grujic M."/>
            <person name="Henrissat B."/>
            <person name="Kuo A."/>
            <person name="Salamov A."/>
            <person name="Lipzen A."/>
            <person name="Labutti K."/>
            <person name="Barry K."/>
            <person name="Miao Y."/>
            <person name="Rahimi M.J."/>
            <person name="Shen Q."/>
            <person name="Grigoriev I.V."/>
            <person name="Kubicek C.P."/>
            <person name="Druzhinina I.S."/>
        </authorList>
    </citation>
    <scope>NUCLEOTIDE SEQUENCE [LARGE SCALE GENOMIC DNA]</scope>
    <source>
        <strain evidence="1 2">ATCC 18648</strain>
    </source>
</reference>
<dbReference type="Proteomes" id="UP000240760">
    <property type="component" value="Unassembled WGS sequence"/>
</dbReference>
<sequence length="113" mass="12237">MLYHTAAVFCTLTISTCHSYPGALTPCRSICSLHETRVEDDFSMSIEHAALGGKVPSPLLSATSMLLVWQCQSTYPSFSAPYSSNSRYNGGRRVPAFHIDATVCRSSDSTPSV</sequence>
<proteinExistence type="predicted"/>
<dbReference type="EMBL" id="KZ679126">
    <property type="protein sequence ID" value="PTB80909.1"/>
    <property type="molecule type" value="Genomic_DNA"/>
</dbReference>
<name>A0A2T4CH68_TRILO</name>
<gene>
    <name evidence="1" type="ORF">M440DRAFT_1396054</name>
</gene>
<organism evidence="1 2">
    <name type="scientific">Trichoderma longibrachiatum ATCC 18648</name>
    <dbReference type="NCBI Taxonomy" id="983965"/>
    <lineage>
        <taxon>Eukaryota</taxon>
        <taxon>Fungi</taxon>
        <taxon>Dikarya</taxon>
        <taxon>Ascomycota</taxon>
        <taxon>Pezizomycotina</taxon>
        <taxon>Sordariomycetes</taxon>
        <taxon>Hypocreomycetidae</taxon>
        <taxon>Hypocreales</taxon>
        <taxon>Hypocreaceae</taxon>
        <taxon>Trichoderma</taxon>
    </lineage>
</organism>
<evidence type="ECO:0000313" key="1">
    <source>
        <dbReference type="EMBL" id="PTB80909.1"/>
    </source>
</evidence>